<feature type="compositionally biased region" description="Low complexity" evidence="2">
    <location>
        <begin position="113"/>
        <end position="125"/>
    </location>
</feature>
<sequence>METGSEQHPDYAAALEAELIVARAERAAAVAELAVAKAKEADDQAIGRPEDEFGGRPGERELIVRLHATKEEVPQCGLVIDATAPLAVIVDEILSKCREVDQGTHWARRRAKGASPAGGSPARYS</sequence>
<evidence type="ECO:0000313" key="4">
    <source>
        <dbReference type="Proteomes" id="UP000019443"/>
    </source>
</evidence>
<evidence type="ECO:0000256" key="1">
    <source>
        <dbReference type="SAM" id="Coils"/>
    </source>
</evidence>
<evidence type="ECO:0000313" key="3">
    <source>
        <dbReference type="EMBL" id="CDM62176.1"/>
    </source>
</evidence>
<reference evidence="3" key="1">
    <citation type="submission" date="2013-11" db="EMBL/GenBank/DDBJ databases">
        <title>Draft genome sequence of the broad-host-range Rhizobium sp. LPU83 strain, a member of the low-genetic diversity Oregon-like Rhizobium sp. group.</title>
        <authorList>
            <person name="Wibberg D."/>
            <person name="Puehler A."/>
            <person name="Schlueter A."/>
        </authorList>
    </citation>
    <scope>NUCLEOTIDE SEQUENCE [LARGE SCALE GENOMIC DNA]</scope>
    <source>
        <strain evidence="3">LPU83</strain>
        <plasmid evidence="3">pLPU83d</plasmid>
    </source>
</reference>
<organism evidence="3 4">
    <name type="scientific">Rhizobium favelukesii</name>
    <dbReference type="NCBI Taxonomy" id="348824"/>
    <lineage>
        <taxon>Bacteria</taxon>
        <taxon>Pseudomonadati</taxon>
        <taxon>Pseudomonadota</taxon>
        <taxon>Alphaproteobacteria</taxon>
        <taxon>Hyphomicrobiales</taxon>
        <taxon>Rhizobiaceae</taxon>
        <taxon>Rhizobium/Agrobacterium group</taxon>
        <taxon>Rhizobium</taxon>
    </lineage>
</organism>
<dbReference type="EMBL" id="HG916855">
    <property type="protein sequence ID" value="CDM62176.1"/>
    <property type="molecule type" value="Genomic_DNA"/>
</dbReference>
<evidence type="ECO:0000256" key="2">
    <source>
        <dbReference type="SAM" id="MobiDB-lite"/>
    </source>
</evidence>
<dbReference type="AlphaFoldDB" id="W6S7K1"/>
<keyword evidence="1" id="KW-0175">Coiled coil</keyword>
<feature type="coiled-coil region" evidence="1">
    <location>
        <begin position="12"/>
        <end position="41"/>
    </location>
</feature>
<keyword evidence="3" id="KW-0614">Plasmid</keyword>
<dbReference type="Proteomes" id="UP000019443">
    <property type="component" value="Plasmid pLPU83d"/>
</dbReference>
<keyword evidence="4" id="KW-1185">Reference proteome</keyword>
<dbReference type="HOGENOM" id="CLU_1990902_0_0_5"/>
<dbReference type="PATRIC" id="fig|348824.6.peg.6467"/>
<accession>W6S7K1</accession>
<protein>
    <submittedName>
        <fullName evidence="3">Uncharacterized protein</fullName>
    </submittedName>
</protein>
<dbReference type="RefSeq" id="WP_024317377.1">
    <property type="nucleotide sequence ID" value="NZ_ATTO01000052.1"/>
</dbReference>
<proteinExistence type="predicted"/>
<dbReference type="KEGG" id="rhl:LPU83_pLPU83d_0806"/>
<name>W6S7K1_9HYPH</name>
<gene>
    <name evidence="3" type="ORF">LPU83_pLPU83d_0806</name>
</gene>
<geneLocation type="plasmid" evidence="3 4">
    <name>pLPU83d</name>
</geneLocation>
<feature type="region of interest" description="Disordered" evidence="2">
    <location>
        <begin position="103"/>
        <end position="125"/>
    </location>
</feature>